<organism evidence="1 2">
    <name type="scientific">Undibacterium pigrum</name>
    <dbReference type="NCBI Taxonomy" id="401470"/>
    <lineage>
        <taxon>Bacteria</taxon>
        <taxon>Pseudomonadati</taxon>
        <taxon>Pseudomonadota</taxon>
        <taxon>Betaproteobacteria</taxon>
        <taxon>Burkholderiales</taxon>
        <taxon>Oxalobacteraceae</taxon>
        <taxon>Undibacterium</taxon>
    </lineage>
</organism>
<sequence>MTTSSGFQCATCGAYHTGYPMCYGPSAPEIWYTIPEAEREARCLLSSDQCIVDEKYFFVLGRVEIPIIETGEEFVWLAWVSLSAENFNRTCELWEEEGRESEPPYFAWFSSALPYAPTTLHLEAILHTRPLGERPAIELQECAHPLYQFQKNGMALAELQALTERIMHG</sequence>
<dbReference type="EMBL" id="QJKB01000007">
    <property type="protein sequence ID" value="PXX41376.1"/>
    <property type="molecule type" value="Genomic_DNA"/>
</dbReference>
<dbReference type="Proteomes" id="UP000247792">
    <property type="component" value="Unassembled WGS sequence"/>
</dbReference>
<evidence type="ECO:0008006" key="3">
    <source>
        <dbReference type="Google" id="ProtNLM"/>
    </source>
</evidence>
<protein>
    <recommendedName>
        <fullName evidence="3">DUF2199 domain-containing protein</fullName>
    </recommendedName>
</protein>
<name>A0A318IYP0_9BURK</name>
<dbReference type="InterPro" id="IPR018697">
    <property type="entry name" value="DUF2199"/>
</dbReference>
<accession>A0A318IYP0</accession>
<evidence type="ECO:0000313" key="2">
    <source>
        <dbReference type="Proteomes" id="UP000247792"/>
    </source>
</evidence>
<comment type="caution">
    <text evidence="1">The sequence shown here is derived from an EMBL/GenBank/DDBJ whole genome shotgun (WGS) entry which is preliminary data.</text>
</comment>
<dbReference type="RefSeq" id="WP_110256616.1">
    <property type="nucleotide sequence ID" value="NZ_QJKB01000007.1"/>
</dbReference>
<dbReference type="AlphaFoldDB" id="A0A318IYP0"/>
<gene>
    <name evidence="1" type="ORF">DFR42_10727</name>
</gene>
<evidence type="ECO:0000313" key="1">
    <source>
        <dbReference type="EMBL" id="PXX41376.1"/>
    </source>
</evidence>
<proteinExistence type="predicted"/>
<reference evidence="1 2" key="1">
    <citation type="submission" date="2018-05" db="EMBL/GenBank/DDBJ databases">
        <title>Genomic Encyclopedia of Type Strains, Phase IV (KMG-IV): sequencing the most valuable type-strain genomes for metagenomic binning, comparative biology and taxonomic classification.</title>
        <authorList>
            <person name="Goeker M."/>
        </authorList>
    </citation>
    <scope>NUCLEOTIDE SEQUENCE [LARGE SCALE GENOMIC DNA]</scope>
    <source>
        <strain evidence="1 2">DSM 19792</strain>
    </source>
</reference>
<dbReference type="OrthoDB" id="4404538at2"/>
<keyword evidence="2" id="KW-1185">Reference proteome</keyword>
<dbReference type="Pfam" id="PF09965">
    <property type="entry name" value="DUF2199"/>
    <property type="match status" value="1"/>
</dbReference>